<dbReference type="AlphaFoldDB" id="F4KR91"/>
<dbReference type="CDD" id="cd07185">
    <property type="entry name" value="OmpA_C-like"/>
    <property type="match status" value="1"/>
</dbReference>
<evidence type="ECO:0000259" key="4">
    <source>
        <dbReference type="PROSITE" id="PS51123"/>
    </source>
</evidence>
<dbReference type="STRING" id="760192.Halhy_6462"/>
<dbReference type="OrthoDB" id="9815217at2"/>
<reference key="2">
    <citation type="submission" date="2011-04" db="EMBL/GenBank/DDBJ databases">
        <title>Complete sequence of chromosome of Haliscomenobacter hydrossis DSM 1100.</title>
        <authorList>
            <consortium name="US DOE Joint Genome Institute (JGI-PGF)"/>
            <person name="Lucas S."/>
            <person name="Han J."/>
            <person name="Lapidus A."/>
            <person name="Bruce D."/>
            <person name="Goodwin L."/>
            <person name="Pitluck S."/>
            <person name="Peters L."/>
            <person name="Kyrpides N."/>
            <person name="Mavromatis K."/>
            <person name="Ivanova N."/>
            <person name="Ovchinnikova G."/>
            <person name="Pagani I."/>
            <person name="Daligault H."/>
            <person name="Detter J.C."/>
            <person name="Han C."/>
            <person name="Land M."/>
            <person name="Hauser L."/>
            <person name="Markowitz V."/>
            <person name="Cheng J.-F."/>
            <person name="Hugenholtz P."/>
            <person name="Woyke T."/>
            <person name="Wu D."/>
            <person name="Verbarg S."/>
            <person name="Frueling A."/>
            <person name="Brambilla E."/>
            <person name="Klenk H.-P."/>
            <person name="Eisen J.A."/>
        </authorList>
    </citation>
    <scope>NUCLEOTIDE SEQUENCE</scope>
    <source>
        <strain>DSM 1100</strain>
    </source>
</reference>
<accession>F4KR91</accession>
<dbReference type="eggNOG" id="COG1360">
    <property type="taxonomic scope" value="Bacteria"/>
</dbReference>
<proteinExistence type="predicted"/>
<dbReference type="KEGG" id="hhy:Halhy_6462"/>
<keyword evidence="6" id="KW-1185">Reference proteome</keyword>
<feature type="domain" description="OmpA-like" evidence="4">
    <location>
        <begin position="176"/>
        <end position="298"/>
    </location>
</feature>
<dbReference type="Proteomes" id="UP000008461">
    <property type="component" value="Chromosome"/>
</dbReference>
<feature type="chain" id="PRO_5003315935" evidence="3">
    <location>
        <begin position="25"/>
        <end position="312"/>
    </location>
</feature>
<name>F4KR91_HALH1</name>
<organism evidence="5 6">
    <name type="scientific">Haliscomenobacter hydrossis (strain ATCC 27775 / DSM 1100 / LMG 10767 / O)</name>
    <dbReference type="NCBI Taxonomy" id="760192"/>
    <lineage>
        <taxon>Bacteria</taxon>
        <taxon>Pseudomonadati</taxon>
        <taxon>Bacteroidota</taxon>
        <taxon>Saprospiria</taxon>
        <taxon>Saprospirales</taxon>
        <taxon>Haliscomenobacteraceae</taxon>
        <taxon>Haliscomenobacter</taxon>
    </lineage>
</organism>
<protein>
    <submittedName>
        <fullName evidence="5">OmpA/MotB domain protein</fullName>
    </submittedName>
</protein>
<feature type="coiled-coil region" evidence="2">
    <location>
        <begin position="80"/>
        <end position="107"/>
    </location>
</feature>
<dbReference type="PANTHER" id="PTHR30329">
    <property type="entry name" value="STATOR ELEMENT OF FLAGELLAR MOTOR COMPLEX"/>
    <property type="match status" value="1"/>
</dbReference>
<evidence type="ECO:0000313" key="6">
    <source>
        <dbReference type="Proteomes" id="UP000008461"/>
    </source>
</evidence>
<gene>
    <name evidence="5" type="ordered locus">Halhy_6462</name>
</gene>
<feature type="signal peptide" evidence="3">
    <location>
        <begin position="1"/>
        <end position="24"/>
    </location>
</feature>
<evidence type="ECO:0000256" key="1">
    <source>
        <dbReference type="PROSITE-ProRule" id="PRU00473"/>
    </source>
</evidence>
<dbReference type="EMBL" id="CP002691">
    <property type="protein sequence ID" value="AEE54278.1"/>
    <property type="molecule type" value="Genomic_DNA"/>
</dbReference>
<dbReference type="Pfam" id="PF00691">
    <property type="entry name" value="OmpA"/>
    <property type="match status" value="1"/>
</dbReference>
<dbReference type="PROSITE" id="PS51257">
    <property type="entry name" value="PROKAR_LIPOPROTEIN"/>
    <property type="match status" value="1"/>
</dbReference>
<evidence type="ECO:0000256" key="3">
    <source>
        <dbReference type="SAM" id="SignalP"/>
    </source>
</evidence>
<dbReference type="PROSITE" id="PS51123">
    <property type="entry name" value="OMPA_2"/>
    <property type="match status" value="1"/>
</dbReference>
<dbReference type="InterPro" id="IPR006665">
    <property type="entry name" value="OmpA-like"/>
</dbReference>
<dbReference type="InterPro" id="IPR050330">
    <property type="entry name" value="Bact_OuterMem_StrucFunc"/>
</dbReference>
<dbReference type="SUPFAM" id="SSF103088">
    <property type="entry name" value="OmpA-like"/>
    <property type="match status" value="1"/>
</dbReference>
<keyword evidence="1" id="KW-0472">Membrane</keyword>
<dbReference type="RefSeq" id="WP_013768795.1">
    <property type="nucleotide sequence ID" value="NC_015510.1"/>
</dbReference>
<dbReference type="Gene3D" id="3.30.1330.60">
    <property type="entry name" value="OmpA-like domain"/>
    <property type="match status" value="1"/>
</dbReference>
<keyword evidence="2" id="KW-0175">Coiled coil</keyword>
<dbReference type="HOGENOM" id="CLU_016890_14_0_10"/>
<reference evidence="5 6" key="1">
    <citation type="journal article" date="2011" name="Stand. Genomic Sci.">
        <title>Complete genome sequence of Haliscomenobacter hydrossis type strain (O).</title>
        <authorList>
            <consortium name="US DOE Joint Genome Institute (JGI-PGF)"/>
            <person name="Daligault H."/>
            <person name="Lapidus A."/>
            <person name="Zeytun A."/>
            <person name="Nolan M."/>
            <person name="Lucas S."/>
            <person name="Del Rio T.G."/>
            <person name="Tice H."/>
            <person name="Cheng J.F."/>
            <person name="Tapia R."/>
            <person name="Han C."/>
            <person name="Goodwin L."/>
            <person name="Pitluck S."/>
            <person name="Liolios K."/>
            <person name="Pagani I."/>
            <person name="Ivanova N."/>
            <person name="Huntemann M."/>
            <person name="Mavromatis K."/>
            <person name="Mikhailova N."/>
            <person name="Pati A."/>
            <person name="Chen A."/>
            <person name="Palaniappan K."/>
            <person name="Land M."/>
            <person name="Hauser L."/>
            <person name="Brambilla E.M."/>
            <person name="Rohde M."/>
            <person name="Verbarg S."/>
            <person name="Goker M."/>
            <person name="Bristow J."/>
            <person name="Eisen J.A."/>
            <person name="Markowitz V."/>
            <person name="Hugenholtz P."/>
            <person name="Kyrpides N.C."/>
            <person name="Klenk H.P."/>
            <person name="Woyke T."/>
        </authorList>
    </citation>
    <scope>NUCLEOTIDE SEQUENCE [LARGE SCALE GENOMIC DNA]</scope>
    <source>
        <strain evidence="6">ATCC 27775 / DSM 1100 / LMG 10767 / O</strain>
    </source>
</reference>
<dbReference type="PANTHER" id="PTHR30329:SF21">
    <property type="entry name" value="LIPOPROTEIN YIAD-RELATED"/>
    <property type="match status" value="1"/>
</dbReference>
<keyword evidence="3" id="KW-0732">Signal</keyword>
<dbReference type="GO" id="GO:0016020">
    <property type="term" value="C:membrane"/>
    <property type="evidence" value="ECO:0007669"/>
    <property type="project" value="UniProtKB-UniRule"/>
</dbReference>
<dbReference type="Gene3D" id="1.10.287.1490">
    <property type="match status" value="1"/>
</dbReference>
<evidence type="ECO:0000256" key="2">
    <source>
        <dbReference type="SAM" id="Coils"/>
    </source>
</evidence>
<dbReference type="InterPro" id="IPR036737">
    <property type="entry name" value="OmpA-like_sf"/>
</dbReference>
<evidence type="ECO:0000313" key="5">
    <source>
        <dbReference type="EMBL" id="AEE54278.1"/>
    </source>
</evidence>
<sequence>MRSTATNLAFFCVLCLTFSSCVMKKQYLAMQTDLQTQLEAANKDLGKLGVSLNEYMSRLAACERDKERLGGDIRTNQSAMQLREEQINDLKAQIADLKSQREKQLNTVTDLTKISSSANDNIKETLAQLERKDKYIHLLQAARTRADSINLALAVNLKGVLKEGLDDKDVDVKVDKTVVFVNLSDKMLFQSGSATMTTKANEVLGKIAQILKSRPDLEVMVEGYTDNKPIKTACIEDNWDLSVKRATAVARTLQKTHGVDPNRLIAAGRGEYNALATNDTEEGRSTNRRTRIIILPKLDQFYDLLNPAKAPN</sequence>